<evidence type="ECO:0000256" key="1">
    <source>
        <dbReference type="ARBA" id="ARBA00011073"/>
    </source>
</evidence>
<evidence type="ECO:0000256" key="3">
    <source>
        <dbReference type="ARBA" id="ARBA00022525"/>
    </source>
</evidence>
<dbReference type="InterPro" id="IPR034213">
    <property type="entry name" value="S8_Vpr-like"/>
</dbReference>
<dbReference type="GO" id="GO:0004252">
    <property type="term" value="F:serine-type endopeptidase activity"/>
    <property type="evidence" value="ECO:0007669"/>
    <property type="project" value="UniProtKB-UniRule"/>
</dbReference>
<gene>
    <name evidence="14" type="ORF">SAMN05421503_0664</name>
</gene>
<dbReference type="OrthoDB" id="9798386at2"/>
<dbReference type="Proteomes" id="UP000219356">
    <property type="component" value="Unassembled WGS sequence"/>
</dbReference>
<accession>A0A285N952</accession>
<keyword evidence="15" id="KW-1185">Reference proteome</keyword>
<dbReference type="AlphaFoldDB" id="A0A285N952"/>
<evidence type="ECO:0000313" key="14">
    <source>
        <dbReference type="EMBL" id="SNZ04486.1"/>
    </source>
</evidence>
<dbReference type="PROSITE" id="PS00137">
    <property type="entry name" value="SUBTILASE_HIS"/>
    <property type="match status" value="1"/>
</dbReference>
<feature type="chain" id="PRO_5012560807" evidence="11">
    <location>
        <begin position="24"/>
        <end position="728"/>
    </location>
</feature>
<dbReference type="PROSITE" id="PS00136">
    <property type="entry name" value="SUBTILASE_ASP"/>
    <property type="match status" value="1"/>
</dbReference>
<dbReference type="SUPFAM" id="SSF52025">
    <property type="entry name" value="PA domain"/>
    <property type="match status" value="1"/>
</dbReference>
<keyword evidence="5 11" id="KW-0732">Signal</keyword>
<keyword evidence="2" id="KW-0134">Cell wall</keyword>
<evidence type="ECO:0000256" key="9">
    <source>
        <dbReference type="PROSITE-ProRule" id="PRU01240"/>
    </source>
</evidence>
<evidence type="ECO:0000256" key="2">
    <source>
        <dbReference type="ARBA" id="ARBA00022512"/>
    </source>
</evidence>
<feature type="domain" description="Peptidase S8/S53" evidence="12">
    <location>
        <begin position="117"/>
        <end position="494"/>
    </location>
</feature>
<evidence type="ECO:0000256" key="4">
    <source>
        <dbReference type="ARBA" id="ARBA00022670"/>
    </source>
</evidence>
<feature type="domain" description="PA" evidence="13">
    <location>
        <begin position="317"/>
        <end position="394"/>
    </location>
</feature>
<proteinExistence type="inferred from homology"/>
<dbReference type="PRINTS" id="PR00723">
    <property type="entry name" value="SUBTILISIN"/>
</dbReference>
<dbReference type="Pfam" id="PF00082">
    <property type="entry name" value="Peptidase_S8"/>
    <property type="match status" value="1"/>
</dbReference>
<reference evidence="15" key="1">
    <citation type="submission" date="2017-09" db="EMBL/GenBank/DDBJ databases">
        <authorList>
            <person name="Varghese N."/>
            <person name="Submissions S."/>
        </authorList>
    </citation>
    <scope>NUCLEOTIDE SEQUENCE [LARGE SCALE GENOMIC DNA]</scope>
    <source>
        <strain evidence="15">CGMCC 1.8913</strain>
    </source>
</reference>
<evidence type="ECO:0000256" key="6">
    <source>
        <dbReference type="ARBA" id="ARBA00022801"/>
    </source>
</evidence>
<dbReference type="CDD" id="cd07474">
    <property type="entry name" value="Peptidases_S8_subtilisin_Vpr-like"/>
    <property type="match status" value="1"/>
</dbReference>
<dbReference type="EMBL" id="OBEK01000001">
    <property type="protein sequence ID" value="SNZ04486.1"/>
    <property type="molecule type" value="Genomic_DNA"/>
</dbReference>
<dbReference type="InterPro" id="IPR000209">
    <property type="entry name" value="Peptidase_S8/S53_dom"/>
</dbReference>
<dbReference type="RefSeq" id="WP_097039190.1">
    <property type="nucleotide sequence ID" value="NZ_OBEK01000001.1"/>
</dbReference>
<dbReference type="InterPro" id="IPR022398">
    <property type="entry name" value="Peptidase_S8_His-AS"/>
</dbReference>
<dbReference type="SUPFAM" id="SSF52743">
    <property type="entry name" value="Subtilisin-like"/>
    <property type="match status" value="1"/>
</dbReference>
<evidence type="ECO:0000313" key="15">
    <source>
        <dbReference type="Proteomes" id="UP000219356"/>
    </source>
</evidence>
<keyword evidence="4 9" id="KW-0645">Protease</keyword>
<dbReference type="GO" id="GO:0006508">
    <property type="term" value="P:proteolysis"/>
    <property type="evidence" value="ECO:0007669"/>
    <property type="project" value="UniProtKB-KW"/>
</dbReference>
<keyword evidence="7 9" id="KW-0720">Serine protease</keyword>
<dbReference type="InterPro" id="IPR046450">
    <property type="entry name" value="PA_dom_sf"/>
</dbReference>
<dbReference type="PANTHER" id="PTHR43806:SF65">
    <property type="entry name" value="SERINE PROTEASE APRX"/>
    <property type="match status" value="1"/>
</dbReference>
<dbReference type="InterPro" id="IPR003137">
    <property type="entry name" value="PA_domain"/>
</dbReference>
<keyword evidence="3" id="KW-0964">Secreted</keyword>
<dbReference type="PROSITE" id="PS00138">
    <property type="entry name" value="SUBTILASE_SER"/>
    <property type="match status" value="1"/>
</dbReference>
<comment type="similarity">
    <text evidence="1 9 10">Belongs to the peptidase S8 family.</text>
</comment>
<name>A0A285N952_9BACI</name>
<protein>
    <submittedName>
        <fullName evidence="14">Minor extracellular serine protease Vpr</fullName>
    </submittedName>
</protein>
<evidence type="ECO:0000256" key="10">
    <source>
        <dbReference type="RuleBase" id="RU003355"/>
    </source>
</evidence>
<dbReference type="InterPro" id="IPR036852">
    <property type="entry name" value="Peptidase_S8/S53_dom_sf"/>
</dbReference>
<dbReference type="InterPro" id="IPR023827">
    <property type="entry name" value="Peptidase_S8_Asp-AS"/>
</dbReference>
<evidence type="ECO:0000259" key="13">
    <source>
        <dbReference type="Pfam" id="PF02225"/>
    </source>
</evidence>
<dbReference type="STRING" id="586416.GZ22_15270"/>
<evidence type="ECO:0000256" key="7">
    <source>
        <dbReference type="ARBA" id="ARBA00022825"/>
    </source>
</evidence>
<feature type="active site" description="Charge relay system" evidence="8 9">
    <location>
        <position position="126"/>
    </location>
</feature>
<organism evidence="14 15">
    <name type="scientific">Terribacillus aidingensis</name>
    <dbReference type="NCBI Taxonomy" id="586416"/>
    <lineage>
        <taxon>Bacteria</taxon>
        <taxon>Bacillati</taxon>
        <taxon>Bacillota</taxon>
        <taxon>Bacilli</taxon>
        <taxon>Bacillales</taxon>
        <taxon>Bacillaceae</taxon>
        <taxon>Terribacillus</taxon>
    </lineage>
</organism>
<keyword evidence="6 9" id="KW-0378">Hydrolase</keyword>
<dbReference type="InterPro" id="IPR015500">
    <property type="entry name" value="Peptidase_S8_subtilisin-rel"/>
</dbReference>
<dbReference type="Gene3D" id="3.40.50.200">
    <property type="entry name" value="Peptidase S8/S53 domain"/>
    <property type="match status" value="1"/>
</dbReference>
<feature type="active site" description="Charge relay system" evidence="8 9">
    <location>
        <position position="166"/>
    </location>
</feature>
<feature type="signal peptide" evidence="11">
    <location>
        <begin position="1"/>
        <end position="23"/>
    </location>
</feature>
<dbReference type="Gene3D" id="3.50.30.30">
    <property type="match status" value="1"/>
</dbReference>
<feature type="active site" description="Charge relay system" evidence="8 9">
    <location>
        <position position="456"/>
    </location>
</feature>
<evidence type="ECO:0000259" key="12">
    <source>
        <dbReference type="Pfam" id="PF00082"/>
    </source>
</evidence>
<evidence type="ECO:0000256" key="5">
    <source>
        <dbReference type="ARBA" id="ARBA00022729"/>
    </source>
</evidence>
<dbReference type="InterPro" id="IPR050131">
    <property type="entry name" value="Peptidase_S8_subtilisin-like"/>
</dbReference>
<dbReference type="PANTHER" id="PTHR43806">
    <property type="entry name" value="PEPTIDASE S8"/>
    <property type="match status" value="1"/>
</dbReference>
<dbReference type="CDD" id="cd02133">
    <property type="entry name" value="PA_C5a_like"/>
    <property type="match status" value="1"/>
</dbReference>
<sequence length="728" mass="79521">MKRLFILFLSSFFIISFQVPAQAAEQQTVIVELDGNAADYRDYVEMHYPFIEVVGEFDTLFHGLALRATDDQLHALSQQSHLLNIHQVHTYKATAKKVDIPFVTEDFLGTKTAGVTGKGIKVGIIDTGIDYNHPDLKTNFKGGFDVVDWDEDPMETPSEEEGATIHGTHVAGIIGANGNMKGIAPDADIYSYRALGPGGTGTSVQVIAAIEKAVEDKMDIINLSLGSSVNGPDWPTSLAVNKAVELGVSVVTANGNEGPANWTVGSPATATKALSVGAVTTPQKTAVLYERFYKKMIPIQPLQGTIPWKQRRTLPVIDAGTGEHKLKDASGSIVLFKRGKIPFAQKARLAERANAAAVLIYNDQPGPLNASLEDGGDPITIPVAAVTKQDGQWLLENQKTVQLAAKQIELQNQMAAFSSRGPVTRNWAIKPEIAAPGAPVWSTVPDSSYQALQGTSMAAPYVAGALALVKEAHPEWTNEQQIGALLTTAQPLLQPDGSLYKPIEQGMGKMQPAKAIKAPVIIENPLLRFGKIDTKQRSEYELTVYNASSKRQAVRFDQPKASAGIRWELPMPRELAPQETKRIRVGISVNPDIQTSGVHQGYVTAHIGEQNIKLPYLFVVKQADNPKAMGLEMEWKPLSRRGEYRYQIYLPEGAASLQIDLYDPNTLIYQRRLLTAKQAEPGLLKGTMTKQKAGREGEYLALIQLRTLDGELVSAELPFYLSEQMRVK</sequence>
<evidence type="ECO:0000256" key="8">
    <source>
        <dbReference type="PIRSR" id="PIRSR615500-1"/>
    </source>
</evidence>
<dbReference type="Pfam" id="PF02225">
    <property type="entry name" value="PA"/>
    <property type="match status" value="1"/>
</dbReference>
<dbReference type="InterPro" id="IPR023828">
    <property type="entry name" value="Peptidase_S8_Ser-AS"/>
</dbReference>
<evidence type="ECO:0000256" key="11">
    <source>
        <dbReference type="SAM" id="SignalP"/>
    </source>
</evidence>
<dbReference type="PROSITE" id="PS51892">
    <property type="entry name" value="SUBTILASE"/>
    <property type="match status" value="1"/>
</dbReference>